<feature type="site" description="Lowers pKa of active site Tyr" evidence="4">
    <location>
        <position position="80"/>
    </location>
</feature>
<evidence type="ECO:0000256" key="4">
    <source>
        <dbReference type="PIRSR" id="PIRSR000097-3"/>
    </source>
</evidence>
<evidence type="ECO:0000259" key="5">
    <source>
        <dbReference type="Pfam" id="PF00248"/>
    </source>
</evidence>
<dbReference type="InterPro" id="IPR023210">
    <property type="entry name" value="NADP_OxRdtase_dom"/>
</dbReference>
<dbReference type="Gene3D" id="3.20.20.100">
    <property type="entry name" value="NADP-dependent oxidoreductase domain"/>
    <property type="match status" value="1"/>
</dbReference>
<dbReference type="PRINTS" id="PR00069">
    <property type="entry name" value="ALDKETRDTASE"/>
</dbReference>
<feature type="active site" description="Proton donor" evidence="2">
    <location>
        <position position="51"/>
    </location>
</feature>
<dbReference type="GO" id="GO:0016616">
    <property type="term" value="F:oxidoreductase activity, acting on the CH-OH group of donors, NAD or NADP as acceptor"/>
    <property type="evidence" value="ECO:0007669"/>
    <property type="project" value="UniProtKB-ARBA"/>
</dbReference>
<gene>
    <name evidence="6" type="primary">ORF19166</name>
</gene>
<accession>A0A0B6YBC7</accession>
<dbReference type="InterPro" id="IPR020471">
    <property type="entry name" value="AKR"/>
</dbReference>
<evidence type="ECO:0000256" key="1">
    <source>
        <dbReference type="ARBA" id="ARBA00023002"/>
    </source>
</evidence>
<dbReference type="InterPro" id="IPR036812">
    <property type="entry name" value="NAD(P)_OxRdtase_dom_sf"/>
</dbReference>
<protein>
    <recommendedName>
        <fullName evidence="5">NADP-dependent oxidoreductase domain-containing protein</fullName>
    </recommendedName>
</protein>
<evidence type="ECO:0000313" key="6">
    <source>
        <dbReference type="EMBL" id="CEK53121.1"/>
    </source>
</evidence>
<dbReference type="Pfam" id="PF00248">
    <property type="entry name" value="Aldo_ket_red"/>
    <property type="match status" value="1"/>
</dbReference>
<organism evidence="6">
    <name type="scientific">Arion vulgaris</name>
    <dbReference type="NCBI Taxonomy" id="1028688"/>
    <lineage>
        <taxon>Eukaryota</taxon>
        <taxon>Metazoa</taxon>
        <taxon>Spiralia</taxon>
        <taxon>Lophotrochozoa</taxon>
        <taxon>Mollusca</taxon>
        <taxon>Gastropoda</taxon>
        <taxon>Heterobranchia</taxon>
        <taxon>Euthyneura</taxon>
        <taxon>Panpulmonata</taxon>
        <taxon>Eupulmonata</taxon>
        <taxon>Stylommatophora</taxon>
        <taxon>Helicina</taxon>
        <taxon>Arionoidea</taxon>
        <taxon>Arionidae</taxon>
        <taxon>Arion</taxon>
    </lineage>
</organism>
<dbReference type="PANTHER" id="PTHR11732">
    <property type="entry name" value="ALDO/KETO REDUCTASE"/>
    <property type="match status" value="1"/>
</dbReference>
<dbReference type="AlphaFoldDB" id="A0A0B6YBC7"/>
<name>A0A0B6YBC7_9EUPU</name>
<dbReference type="PIRSF" id="PIRSF000097">
    <property type="entry name" value="AKR"/>
    <property type="match status" value="1"/>
</dbReference>
<proteinExistence type="predicted"/>
<feature type="binding site" evidence="3">
    <location>
        <position position="113"/>
    </location>
    <ligand>
        <name>substrate</name>
    </ligand>
</feature>
<sequence>MAISRFLKLNTGFKMPAIGFGTYMLKGDALKDALDYALFVGYRHIDTAVVYGNEEEIGQVVNDRQRAGKLERKDVFITSKVPYFCMRRQAVLESVQKSLHSLKTNYLDMLLIHHPWASQKNEKDVVTFDHVDLPETWSALTSVFKGGQASNIGVSNFTIKQLEKIISSSGVPPANVQLECHAYLQQSRLKALCDSKNIIVSAYAPLGAPNRPSHHSQNNDSLLTDPVIVNIAESYKKTPAQILLHFLLRRGFVVLPKSGTKARIKENLDCLNFTITNKDFENILGLDKGIRFFKFLYMKGHPEYFSDEDF</sequence>
<dbReference type="SUPFAM" id="SSF51430">
    <property type="entry name" value="NAD(P)-linked oxidoreductase"/>
    <property type="match status" value="1"/>
</dbReference>
<feature type="domain" description="NADP-dependent oxidoreductase" evidence="5">
    <location>
        <begin position="18"/>
        <end position="284"/>
    </location>
</feature>
<keyword evidence="1" id="KW-0560">Oxidoreductase</keyword>
<evidence type="ECO:0000256" key="3">
    <source>
        <dbReference type="PIRSR" id="PIRSR000097-2"/>
    </source>
</evidence>
<dbReference type="EMBL" id="HACG01006256">
    <property type="protein sequence ID" value="CEK53121.1"/>
    <property type="molecule type" value="Transcribed_RNA"/>
</dbReference>
<evidence type="ECO:0000256" key="2">
    <source>
        <dbReference type="PIRSR" id="PIRSR000097-1"/>
    </source>
</evidence>
<dbReference type="InterPro" id="IPR018170">
    <property type="entry name" value="Aldo/ket_reductase_CS"/>
</dbReference>
<dbReference type="PROSITE" id="PS00798">
    <property type="entry name" value="ALDOKETO_REDUCTASE_1"/>
    <property type="match status" value="1"/>
</dbReference>
<reference evidence="6" key="1">
    <citation type="submission" date="2014-12" db="EMBL/GenBank/DDBJ databases">
        <title>Insight into the proteome of Arion vulgaris.</title>
        <authorList>
            <person name="Aradska J."/>
            <person name="Bulat T."/>
            <person name="Smidak R."/>
            <person name="Sarate P."/>
            <person name="Gangsoo J."/>
            <person name="Sialana F."/>
            <person name="Bilban M."/>
            <person name="Lubec G."/>
        </authorList>
    </citation>
    <scope>NUCLEOTIDE SEQUENCE</scope>
    <source>
        <tissue evidence="6">Skin</tissue>
    </source>
</reference>
<dbReference type="FunFam" id="3.20.20.100:FF:000002">
    <property type="entry name" value="2,5-diketo-D-gluconic acid reductase A"/>
    <property type="match status" value="1"/>
</dbReference>